<evidence type="ECO:0008006" key="5">
    <source>
        <dbReference type="Google" id="ProtNLM"/>
    </source>
</evidence>
<name>A0AAD4DZC5_9AGAM</name>
<dbReference type="GeneID" id="64656182"/>
<organism evidence="2 4">
    <name type="scientific">Suillus fuscotomentosus</name>
    <dbReference type="NCBI Taxonomy" id="1912939"/>
    <lineage>
        <taxon>Eukaryota</taxon>
        <taxon>Fungi</taxon>
        <taxon>Dikarya</taxon>
        <taxon>Basidiomycota</taxon>
        <taxon>Agaricomycotina</taxon>
        <taxon>Agaricomycetes</taxon>
        <taxon>Agaricomycetidae</taxon>
        <taxon>Boletales</taxon>
        <taxon>Suillineae</taxon>
        <taxon>Suillaceae</taxon>
        <taxon>Suillus</taxon>
    </lineage>
</organism>
<dbReference type="EMBL" id="JABBWK010000064">
    <property type="protein sequence ID" value="KAG1895639.1"/>
    <property type="molecule type" value="Genomic_DNA"/>
</dbReference>
<evidence type="ECO:0000313" key="3">
    <source>
        <dbReference type="EMBL" id="KAG1899712.1"/>
    </source>
</evidence>
<dbReference type="Proteomes" id="UP001195769">
    <property type="component" value="Unassembled WGS sequence"/>
</dbReference>
<evidence type="ECO:0000256" key="1">
    <source>
        <dbReference type="SAM" id="SignalP"/>
    </source>
</evidence>
<feature type="chain" id="PRO_5042441183" description="Secreted protein" evidence="1">
    <location>
        <begin position="19"/>
        <end position="71"/>
    </location>
</feature>
<keyword evidence="4" id="KW-1185">Reference proteome</keyword>
<dbReference type="EMBL" id="JABBWK010000031">
    <property type="protein sequence ID" value="KAG1899712.1"/>
    <property type="molecule type" value="Genomic_DNA"/>
</dbReference>
<gene>
    <name evidence="3" type="ORF">F5891DRAFT_1038139</name>
    <name evidence="2" type="ORF">F5891DRAFT_1057453</name>
</gene>
<sequence length="71" mass="7863">MMILEFLVLLGRTQLMLSPPSHLCSSVHHYCYYGLMLAMDRGRSFNSAFSVLSVEFINGGHGALPYNIGVV</sequence>
<accession>A0AAD4DZC5</accession>
<reference evidence="2" key="1">
    <citation type="journal article" date="2020" name="New Phytol.">
        <title>Comparative genomics reveals dynamic genome evolution in host specialist ectomycorrhizal fungi.</title>
        <authorList>
            <person name="Lofgren L.A."/>
            <person name="Nguyen N.H."/>
            <person name="Vilgalys R."/>
            <person name="Ruytinx J."/>
            <person name="Liao H.L."/>
            <person name="Branco S."/>
            <person name="Kuo A."/>
            <person name="LaButti K."/>
            <person name="Lipzen A."/>
            <person name="Andreopoulos W."/>
            <person name="Pangilinan J."/>
            <person name="Riley R."/>
            <person name="Hundley H."/>
            <person name="Na H."/>
            <person name="Barry K."/>
            <person name="Grigoriev I.V."/>
            <person name="Stajich J.E."/>
            <person name="Kennedy P.G."/>
        </authorList>
    </citation>
    <scope>NUCLEOTIDE SEQUENCE</scope>
    <source>
        <strain evidence="2">FC203</strain>
    </source>
</reference>
<evidence type="ECO:0000313" key="4">
    <source>
        <dbReference type="Proteomes" id="UP001195769"/>
    </source>
</evidence>
<protein>
    <recommendedName>
        <fullName evidence="5">Secreted protein</fullName>
    </recommendedName>
</protein>
<dbReference type="RefSeq" id="XP_041225288.1">
    <property type="nucleotide sequence ID" value="XM_041361884.1"/>
</dbReference>
<dbReference type="AlphaFoldDB" id="A0AAD4DZC5"/>
<proteinExistence type="predicted"/>
<comment type="caution">
    <text evidence="2">The sequence shown here is derived from an EMBL/GenBank/DDBJ whole genome shotgun (WGS) entry which is preliminary data.</text>
</comment>
<evidence type="ECO:0000313" key="2">
    <source>
        <dbReference type="EMBL" id="KAG1895639.1"/>
    </source>
</evidence>
<feature type="signal peptide" evidence="1">
    <location>
        <begin position="1"/>
        <end position="18"/>
    </location>
</feature>
<keyword evidence="1" id="KW-0732">Signal</keyword>